<name>A0A166VN17_9HYPO</name>
<dbReference type="PANTHER" id="PTHR42085:SF2">
    <property type="entry name" value="F-BOX DOMAIN-CONTAINING PROTEIN"/>
    <property type="match status" value="1"/>
</dbReference>
<accession>A0A166VN17</accession>
<organism evidence="1 2">
    <name type="scientific">Beauveria brongniartii RCEF 3172</name>
    <dbReference type="NCBI Taxonomy" id="1081107"/>
    <lineage>
        <taxon>Eukaryota</taxon>
        <taxon>Fungi</taxon>
        <taxon>Dikarya</taxon>
        <taxon>Ascomycota</taxon>
        <taxon>Pezizomycotina</taxon>
        <taxon>Sordariomycetes</taxon>
        <taxon>Hypocreomycetidae</taxon>
        <taxon>Hypocreales</taxon>
        <taxon>Cordycipitaceae</taxon>
        <taxon>Beauveria</taxon>
        <taxon>Beauveria brongniartii</taxon>
    </lineage>
</organism>
<evidence type="ECO:0000313" key="1">
    <source>
        <dbReference type="EMBL" id="OAA33840.1"/>
    </source>
</evidence>
<dbReference type="AlphaFoldDB" id="A0A166VN17"/>
<dbReference type="EMBL" id="AZHA01000091">
    <property type="protein sequence ID" value="OAA33840.1"/>
    <property type="molecule type" value="Genomic_DNA"/>
</dbReference>
<protein>
    <submittedName>
        <fullName evidence="1">Uncharacterized protein</fullName>
    </submittedName>
</protein>
<dbReference type="OrthoDB" id="5279415at2759"/>
<dbReference type="InterPro" id="IPR038883">
    <property type="entry name" value="AN11006-like"/>
</dbReference>
<dbReference type="PANTHER" id="PTHR42085">
    <property type="entry name" value="F-BOX DOMAIN-CONTAINING PROTEIN"/>
    <property type="match status" value="1"/>
</dbReference>
<dbReference type="Proteomes" id="UP000076863">
    <property type="component" value="Unassembled WGS sequence"/>
</dbReference>
<evidence type="ECO:0000313" key="2">
    <source>
        <dbReference type="Proteomes" id="UP000076863"/>
    </source>
</evidence>
<sequence length="427" mass="49583">MDQIVIPRECRDREDQTEAYETTILLCNEKLVAENTRLKKLLRYHGVPWSYVSREHLNEARNKRHIPRPARLPMELLLHVLKFAMTSPHPIIDSLSPPSSENLSTLEKCRGNQIAIHFLSTCRALHDEGTAYLWERNQFIFTSPQALRQLKRLDLRFRRTIKHITLRVIAHYFDDTDRQHMLEADYHPDLKTNRPLKVQRRLQRFPLVPGGFRCYTWLQIVDFLAALRSPYDHLDQLPRLFMLPNLTSLRLDLVNFSTELVPMPGPEFHDMATHQLGCQLNELHVTGLPSDETGERAYIDLSGLLKDEGLYLRGSASFYADKKHLQVLSGDRWSARVVRAWNDRKDLLESVEFDDDDPFSGLIYPTKGVLPAAPAQRNPPASTCTAHTTIWKRVPKSRDDEERQWIEFLRAMALLFQQGDPFIKGSF</sequence>
<keyword evidence="2" id="KW-1185">Reference proteome</keyword>
<reference evidence="1 2" key="1">
    <citation type="journal article" date="2016" name="Genome Biol. Evol.">
        <title>Divergent and convergent evolution of fungal pathogenicity.</title>
        <authorList>
            <person name="Shang Y."/>
            <person name="Xiao G."/>
            <person name="Zheng P."/>
            <person name="Cen K."/>
            <person name="Zhan S."/>
            <person name="Wang C."/>
        </authorList>
    </citation>
    <scope>NUCLEOTIDE SEQUENCE [LARGE SCALE GENOMIC DNA]</scope>
    <source>
        <strain evidence="1 2">RCEF 3172</strain>
    </source>
</reference>
<gene>
    <name evidence="1" type="ORF">BBO_09465</name>
</gene>
<proteinExistence type="predicted"/>
<comment type="caution">
    <text evidence="1">The sequence shown here is derived from an EMBL/GenBank/DDBJ whole genome shotgun (WGS) entry which is preliminary data.</text>
</comment>